<name>A0A9X2CUP6_9BACI</name>
<dbReference type="PANTHER" id="PTHR40051:SF1">
    <property type="entry name" value="YOLD-LIKE FAMILY PROTEIN"/>
    <property type="match status" value="1"/>
</dbReference>
<protein>
    <submittedName>
        <fullName evidence="1">YolD-like family protein</fullName>
    </submittedName>
</protein>
<dbReference type="Pfam" id="PF08863">
    <property type="entry name" value="YolD"/>
    <property type="match status" value="1"/>
</dbReference>
<proteinExistence type="predicted"/>
<dbReference type="Proteomes" id="UP001139150">
    <property type="component" value="Unassembled WGS sequence"/>
</dbReference>
<sequence length="113" mass="13315">MNEQHLHRGNLLWESSRMFLPEHKEALLERRMELNKVAKPELDEQELEEIGIIVTDSLKHELDVQITYWQDGMFYALIGIVDRIDWHCKKIKVKAGDEPTYIAIDCLKSVVRL</sequence>
<accession>A0A9X2CUP6</accession>
<dbReference type="RefSeq" id="WP_250097273.1">
    <property type="nucleotide sequence ID" value="NZ_JAKRYL010000015.1"/>
</dbReference>
<keyword evidence="2" id="KW-1185">Reference proteome</keyword>
<organism evidence="1 2">
    <name type="scientific">Halalkalibacter alkaliphilus</name>
    <dbReference type="NCBI Taxonomy" id="2917993"/>
    <lineage>
        <taxon>Bacteria</taxon>
        <taxon>Bacillati</taxon>
        <taxon>Bacillota</taxon>
        <taxon>Bacilli</taxon>
        <taxon>Bacillales</taxon>
        <taxon>Bacillaceae</taxon>
        <taxon>Halalkalibacter</taxon>
    </lineage>
</organism>
<dbReference type="InterPro" id="IPR014962">
    <property type="entry name" value="YolD"/>
</dbReference>
<dbReference type="AlphaFoldDB" id="A0A9X2CUP6"/>
<comment type="caution">
    <text evidence="1">The sequence shown here is derived from an EMBL/GenBank/DDBJ whole genome shotgun (WGS) entry which is preliminary data.</text>
</comment>
<dbReference type="PANTHER" id="PTHR40051">
    <property type="entry name" value="IG HYPOTHETICAL 15966"/>
    <property type="match status" value="1"/>
</dbReference>
<evidence type="ECO:0000313" key="2">
    <source>
        <dbReference type="Proteomes" id="UP001139150"/>
    </source>
</evidence>
<reference evidence="1" key="1">
    <citation type="submission" date="2022-02" db="EMBL/GenBank/DDBJ databases">
        <title>Halalkalibacter sp. nov. isolated from Lonar Lake, India.</title>
        <authorList>
            <person name="Joshi A."/>
            <person name="Thite S."/>
            <person name="Lodha T."/>
        </authorList>
    </citation>
    <scope>NUCLEOTIDE SEQUENCE</scope>
    <source>
        <strain evidence="1">MEB205</strain>
    </source>
</reference>
<dbReference type="EMBL" id="JAKRYL010000015">
    <property type="protein sequence ID" value="MCL7748382.1"/>
    <property type="molecule type" value="Genomic_DNA"/>
</dbReference>
<gene>
    <name evidence="1" type="ORF">MF646_14730</name>
</gene>
<evidence type="ECO:0000313" key="1">
    <source>
        <dbReference type="EMBL" id="MCL7748382.1"/>
    </source>
</evidence>